<evidence type="ECO:0000313" key="3">
    <source>
        <dbReference type="Proteomes" id="UP001151760"/>
    </source>
</evidence>
<keyword evidence="1" id="KW-1133">Transmembrane helix</keyword>
<keyword evidence="1" id="KW-0472">Membrane</keyword>
<evidence type="ECO:0000256" key="1">
    <source>
        <dbReference type="SAM" id="Phobius"/>
    </source>
</evidence>
<name>A0ABQ5J3B6_9ASTR</name>
<dbReference type="EMBL" id="BQNB010021496">
    <property type="protein sequence ID" value="GJU07001.1"/>
    <property type="molecule type" value="Genomic_DNA"/>
</dbReference>
<keyword evidence="3" id="KW-1185">Reference proteome</keyword>
<proteinExistence type="predicted"/>
<dbReference type="Proteomes" id="UP001151760">
    <property type="component" value="Unassembled WGS sequence"/>
</dbReference>
<reference evidence="2" key="2">
    <citation type="submission" date="2022-01" db="EMBL/GenBank/DDBJ databases">
        <authorList>
            <person name="Yamashiro T."/>
            <person name="Shiraishi A."/>
            <person name="Satake H."/>
            <person name="Nakayama K."/>
        </authorList>
    </citation>
    <scope>NUCLEOTIDE SEQUENCE</scope>
</reference>
<feature type="non-terminal residue" evidence="2">
    <location>
        <position position="1"/>
    </location>
</feature>
<accession>A0ABQ5J3B6</accession>
<reference evidence="2" key="1">
    <citation type="journal article" date="2022" name="Int. J. Mol. Sci.">
        <title>Draft Genome of Tanacetum Coccineum: Genomic Comparison of Closely Related Tanacetum-Family Plants.</title>
        <authorList>
            <person name="Yamashiro T."/>
            <person name="Shiraishi A."/>
            <person name="Nakayama K."/>
            <person name="Satake H."/>
        </authorList>
    </citation>
    <scope>NUCLEOTIDE SEQUENCE</scope>
</reference>
<gene>
    <name evidence="2" type="ORF">Tco_1123431</name>
</gene>
<keyword evidence="1" id="KW-0812">Transmembrane</keyword>
<evidence type="ECO:0000313" key="2">
    <source>
        <dbReference type="EMBL" id="GJU07001.1"/>
    </source>
</evidence>
<comment type="caution">
    <text evidence="2">The sequence shown here is derived from an EMBL/GenBank/DDBJ whole genome shotgun (WGS) entry which is preliminary data.</text>
</comment>
<sequence length="191" mass="21104">LEADTVTLLKRIRKFSMTQDIGARAAAHILIGLVSLLLKDMLIEISLITHLLDHHCNGHVQAIIRHSLTTNIVVFEAADVMFKHIGSDFVPPPDYGDGVVTFVIYDLTKPQFQLHHVNDLVQGEQDGFTLALLKSLLSKGLCTVSLLFLPLCLLKTFCPVSNLDCVSLQLVTEALAEPSLWSQYLTEGNLD</sequence>
<protein>
    <submittedName>
        <fullName evidence="2">Uncharacterized protein</fullName>
    </submittedName>
</protein>
<organism evidence="2 3">
    <name type="scientific">Tanacetum coccineum</name>
    <dbReference type="NCBI Taxonomy" id="301880"/>
    <lineage>
        <taxon>Eukaryota</taxon>
        <taxon>Viridiplantae</taxon>
        <taxon>Streptophyta</taxon>
        <taxon>Embryophyta</taxon>
        <taxon>Tracheophyta</taxon>
        <taxon>Spermatophyta</taxon>
        <taxon>Magnoliopsida</taxon>
        <taxon>eudicotyledons</taxon>
        <taxon>Gunneridae</taxon>
        <taxon>Pentapetalae</taxon>
        <taxon>asterids</taxon>
        <taxon>campanulids</taxon>
        <taxon>Asterales</taxon>
        <taxon>Asteraceae</taxon>
        <taxon>Asteroideae</taxon>
        <taxon>Anthemideae</taxon>
        <taxon>Anthemidinae</taxon>
        <taxon>Tanacetum</taxon>
    </lineage>
</organism>
<feature type="transmembrane region" description="Helical" evidence="1">
    <location>
        <begin position="21"/>
        <end position="38"/>
    </location>
</feature>